<proteinExistence type="predicted"/>
<evidence type="ECO:0000313" key="1">
    <source>
        <dbReference type="EMBL" id="EMO64014.1"/>
    </source>
</evidence>
<dbReference type="EMBL" id="AKWF02000033">
    <property type="protein sequence ID" value="EMO64014.1"/>
    <property type="molecule type" value="Genomic_DNA"/>
</dbReference>
<organism evidence="1 2">
    <name type="scientific">Leptospira borgpetersenii serovar Pomona str. 200901868</name>
    <dbReference type="NCBI Taxonomy" id="1192866"/>
    <lineage>
        <taxon>Bacteria</taxon>
        <taxon>Pseudomonadati</taxon>
        <taxon>Spirochaetota</taxon>
        <taxon>Spirochaetia</taxon>
        <taxon>Leptospirales</taxon>
        <taxon>Leptospiraceae</taxon>
        <taxon>Leptospira</taxon>
    </lineage>
</organism>
<name>M6WFT6_LEPBO</name>
<reference evidence="1 2" key="1">
    <citation type="submission" date="2013-01" db="EMBL/GenBank/DDBJ databases">
        <authorList>
            <person name="Harkins D.M."/>
            <person name="Durkin A.S."/>
            <person name="Brinkac L.M."/>
            <person name="Haft D.H."/>
            <person name="Selengut J.D."/>
            <person name="Sanka R."/>
            <person name="DePew J."/>
            <person name="Purushe J."/>
            <person name="Picardeau M."/>
            <person name="Werts C."/>
            <person name="Goarant C."/>
            <person name="Vinetz J.M."/>
            <person name="Sutton G.G."/>
            <person name="Nierman W.C."/>
            <person name="Fouts D.E."/>
        </authorList>
    </citation>
    <scope>NUCLEOTIDE SEQUENCE [LARGE SCALE GENOMIC DNA]</scope>
    <source>
        <strain evidence="1 2">200901868</strain>
    </source>
</reference>
<gene>
    <name evidence="1" type="ORF">LEP1GSC133_0983</name>
</gene>
<evidence type="ECO:0000313" key="2">
    <source>
        <dbReference type="Proteomes" id="UP000012159"/>
    </source>
</evidence>
<dbReference type="AlphaFoldDB" id="M6WFT6"/>
<protein>
    <submittedName>
        <fullName evidence="1">Uncharacterized protein</fullName>
    </submittedName>
</protein>
<accession>M6WFT6</accession>
<sequence length="54" mass="6172">MLLTHPSADNGLIERKSSNTMRIIRTFNLNSLVEFLKYEVLTFIKIGISESNCL</sequence>
<dbReference type="Proteomes" id="UP000012159">
    <property type="component" value="Unassembled WGS sequence"/>
</dbReference>
<comment type="caution">
    <text evidence="1">The sequence shown here is derived from an EMBL/GenBank/DDBJ whole genome shotgun (WGS) entry which is preliminary data.</text>
</comment>